<reference evidence="1 2" key="1">
    <citation type="submission" date="2021-03" db="EMBL/GenBank/DDBJ databases">
        <title>Sequencing the genomes of 1000 actinobacteria strains.</title>
        <authorList>
            <person name="Klenk H.-P."/>
        </authorList>
    </citation>
    <scope>NUCLEOTIDE SEQUENCE [LARGE SCALE GENOMIC DNA]</scope>
    <source>
        <strain evidence="1 2">DSM 24221</strain>
    </source>
</reference>
<keyword evidence="2" id="KW-1185">Reference proteome</keyword>
<comment type="caution">
    <text evidence="1">The sequence shown here is derived from an EMBL/GenBank/DDBJ whole genome shotgun (WGS) entry which is preliminary data.</text>
</comment>
<dbReference type="EMBL" id="JAGIOL010000001">
    <property type="protein sequence ID" value="MBP2437637.1"/>
    <property type="molecule type" value="Genomic_DNA"/>
</dbReference>
<dbReference type="Proteomes" id="UP001519362">
    <property type="component" value="Unassembled WGS sequence"/>
</dbReference>
<accession>A0ABS4ZK23</accession>
<dbReference type="Gene3D" id="3.30.360.10">
    <property type="entry name" value="Dihydrodipicolinate Reductase, domain 2"/>
    <property type="match status" value="1"/>
</dbReference>
<dbReference type="RefSeq" id="WP_165133480.1">
    <property type="nucleotide sequence ID" value="NZ_CP049253.1"/>
</dbReference>
<protein>
    <submittedName>
        <fullName evidence="1">Dehydrogenase</fullName>
    </submittedName>
</protein>
<gene>
    <name evidence="1" type="ORF">JOF34_002223</name>
</gene>
<proteinExistence type="predicted"/>
<evidence type="ECO:0000313" key="1">
    <source>
        <dbReference type="EMBL" id="MBP2437637.1"/>
    </source>
</evidence>
<evidence type="ECO:0000313" key="2">
    <source>
        <dbReference type="Proteomes" id="UP001519362"/>
    </source>
</evidence>
<name>A0ABS4ZK23_9MICO</name>
<organism evidence="1 2">
    <name type="scientific">Microbacterium amylolyticum</name>
    <dbReference type="NCBI Taxonomy" id="936337"/>
    <lineage>
        <taxon>Bacteria</taxon>
        <taxon>Bacillati</taxon>
        <taxon>Actinomycetota</taxon>
        <taxon>Actinomycetes</taxon>
        <taxon>Micrococcales</taxon>
        <taxon>Microbacteriaceae</taxon>
        <taxon>Microbacterium</taxon>
    </lineage>
</organism>
<sequence length="129" mass="14109">MFRANDIEADDTSAVIMMLAGGHRLTTAVTLAAAHTRDPYVDVVGDRGTLRLFYKTDEVQLIASGGVVIDSDTYETTHLIDNLLDARGVHAPLASALAETGAFMRLVDAVVSAPMPRRRAYCFRRTRRS</sequence>
<dbReference type="SUPFAM" id="SSF55347">
    <property type="entry name" value="Glyceraldehyde-3-phosphate dehydrogenase-like, C-terminal domain"/>
    <property type="match status" value="1"/>
</dbReference>